<dbReference type="OrthoDB" id="8950604at2759"/>
<feature type="domain" description="C-type lectin" evidence="4">
    <location>
        <begin position="323"/>
        <end position="419"/>
    </location>
</feature>
<feature type="domain" description="C-type lectin" evidence="4">
    <location>
        <begin position="167"/>
        <end position="256"/>
    </location>
</feature>
<proteinExistence type="predicted"/>
<dbReference type="SUPFAM" id="SSF56436">
    <property type="entry name" value="C-type lectin-like"/>
    <property type="match status" value="2"/>
</dbReference>
<keyword evidence="3" id="KW-0472">Membrane</keyword>
<evidence type="ECO:0000313" key="6">
    <source>
        <dbReference type="RefSeq" id="XP_026106457.1"/>
    </source>
</evidence>
<protein>
    <submittedName>
        <fullName evidence="6">Oxidized low-density lipoprotein receptor 1-like</fullName>
    </submittedName>
</protein>
<dbReference type="InterPro" id="IPR001304">
    <property type="entry name" value="C-type_lectin-like"/>
</dbReference>
<reference evidence="6" key="1">
    <citation type="submission" date="2025-08" db="UniProtKB">
        <authorList>
            <consortium name="RefSeq"/>
        </authorList>
    </citation>
    <scope>IDENTIFICATION</scope>
    <source>
        <strain evidence="6">Wakin</strain>
        <tissue evidence="6">Muscle</tissue>
    </source>
</reference>
<dbReference type="AlphaFoldDB" id="A0A6P6NBS9"/>
<keyword evidence="3" id="KW-0812">Transmembrane</keyword>
<evidence type="ECO:0000256" key="3">
    <source>
        <dbReference type="SAM" id="Phobius"/>
    </source>
</evidence>
<organism evidence="5 6">
    <name type="scientific">Carassius auratus</name>
    <name type="common">Goldfish</name>
    <dbReference type="NCBI Taxonomy" id="7957"/>
    <lineage>
        <taxon>Eukaryota</taxon>
        <taxon>Metazoa</taxon>
        <taxon>Chordata</taxon>
        <taxon>Craniata</taxon>
        <taxon>Vertebrata</taxon>
        <taxon>Euteleostomi</taxon>
        <taxon>Actinopterygii</taxon>
        <taxon>Neopterygii</taxon>
        <taxon>Teleostei</taxon>
        <taxon>Ostariophysi</taxon>
        <taxon>Cypriniformes</taxon>
        <taxon>Cyprinidae</taxon>
        <taxon>Cyprininae</taxon>
        <taxon>Carassius</taxon>
    </lineage>
</organism>
<sequence length="443" mass="51363">MSDTIYDDVTWTETEGMKRERVEMTVDIYESADYVRDHDFRTETNTHQPLQRTGSDSVKIRSSRAAAVCFVLMCVLLLTAVIVLCVHTEEKEQLLNKINNLTEERDQLLTTLKDYKTEKYLLMIQNNNLTIENKDLLFKHDVVMKQREQENNDLWKNLHEVGGCFYHESSLYIISLEKKSWAESRQDCKARGADLITINNSEEQGLVTKMSDGSFAWIGLTDSDLEGRWKWVDGSRLESDFWRSGEPNGHKGENCVVSYASQCRLNMSYYGNINIPGTHAMCEDEEEMNIYANAHAHDATTEKENSDTKRHQTPRRTDKSCLYYFSSERKSWTESRKYCMERRADLITINNKEKQQLFRNLFGYNRVWIGLTDSDLEGRWKWVDGSTLTSGFWGYGEPNGYRGENCAVTFAGQWADRPCIYESVSRTELQDMDRDIGDDGGYL</sequence>
<dbReference type="InterPro" id="IPR050111">
    <property type="entry name" value="C-type_lectin/snaclec_domain"/>
</dbReference>
<evidence type="ECO:0000259" key="4">
    <source>
        <dbReference type="PROSITE" id="PS50041"/>
    </source>
</evidence>
<dbReference type="Proteomes" id="UP000515129">
    <property type="component" value="Unplaced"/>
</dbReference>
<keyword evidence="5" id="KW-1185">Reference proteome</keyword>
<name>A0A6P6NBS9_CARAU</name>
<dbReference type="Gene3D" id="1.20.5.400">
    <property type="match status" value="1"/>
</dbReference>
<keyword evidence="1" id="KW-0430">Lectin</keyword>
<evidence type="ECO:0000256" key="1">
    <source>
        <dbReference type="ARBA" id="ARBA00022734"/>
    </source>
</evidence>
<feature type="transmembrane region" description="Helical" evidence="3">
    <location>
        <begin position="65"/>
        <end position="84"/>
    </location>
</feature>
<dbReference type="GeneID" id="113078347"/>
<keyword evidence="2" id="KW-0175">Coiled coil</keyword>
<dbReference type="InterPro" id="IPR033989">
    <property type="entry name" value="CD209-like_CTLD"/>
</dbReference>
<dbReference type="RefSeq" id="XP_026106457.1">
    <property type="nucleotide sequence ID" value="XM_026250672.1"/>
</dbReference>
<dbReference type="PROSITE" id="PS50041">
    <property type="entry name" value="C_TYPE_LECTIN_2"/>
    <property type="match status" value="2"/>
</dbReference>
<dbReference type="SMART" id="SM00034">
    <property type="entry name" value="CLECT"/>
    <property type="match status" value="2"/>
</dbReference>
<gene>
    <name evidence="6" type="primary">LOC113078347</name>
</gene>
<dbReference type="GO" id="GO:0030246">
    <property type="term" value="F:carbohydrate binding"/>
    <property type="evidence" value="ECO:0007669"/>
    <property type="project" value="UniProtKB-KW"/>
</dbReference>
<dbReference type="InterPro" id="IPR016187">
    <property type="entry name" value="CTDL_fold"/>
</dbReference>
<dbReference type="Pfam" id="PF00059">
    <property type="entry name" value="Lectin_C"/>
    <property type="match status" value="2"/>
</dbReference>
<dbReference type="CDD" id="cd03590">
    <property type="entry name" value="CLECT_DC-SIGN_like"/>
    <property type="match status" value="1"/>
</dbReference>
<dbReference type="InterPro" id="IPR016186">
    <property type="entry name" value="C-type_lectin-like/link_sf"/>
</dbReference>
<dbReference type="KEGG" id="caua:113078347"/>
<dbReference type="Gene3D" id="3.10.100.10">
    <property type="entry name" value="Mannose-Binding Protein A, subunit A"/>
    <property type="match status" value="2"/>
</dbReference>
<accession>A0A6P6NBS9</accession>
<keyword evidence="3" id="KW-1133">Transmembrane helix</keyword>
<evidence type="ECO:0000256" key="2">
    <source>
        <dbReference type="SAM" id="Coils"/>
    </source>
</evidence>
<dbReference type="PANTHER" id="PTHR22803">
    <property type="entry name" value="MANNOSE, PHOSPHOLIPASE, LECTIN RECEPTOR RELATED"/>
    <property type="match status" value="1"/>
</dbReference>
<evidence type="ECO:0000313" key="5">
    <source>
        <dbReference type="Proteomes" id="UP000515129"/>
    </source>
</evidence>
<feature type="coiled-coil region" evidence="2">
    <location>
        <begin position="91"/>
        <end position="118"/>
    </location>
</feature>